<dbReference type="AlphaFoldDB" id="A0A022QQ14"/>
<dbReference type="PROSITE" id="PS50119">
    <property type="entry name" value="ZF_BBOX"/>
    <property type="match status" value="1"/>
</dbReference>
<protein>
    <recommendedName>
        <fullName evidence="5">B box-type domain-containing protein</fullName>
    </recommendedName>
</protein>
<dbReference type="CDD" id="cd19821">
    <property type="entry name" value="Bbox1_BBX-like"/>
    <property type="match status" value="1"/>
</dbReference>
<feature type="non-terminal residue" evidence="6">
    <location>
        <position position="323"/>
    </location>
</feature>
<keyword evidence="2 4" id="KW-0863">Zinc-finger</keyword>
<keyword evidence="1" id="KW-0479">Metal-binding</keyword>
<dbReference type="SMART" id="SM00336">
    <property type="entry name" value="BBOX"/>
    <property type="match status" value="2"/>
</dbReference>
<proteinExistence type="predicted"/>
<evidence type="ECO:0000256" key="4">
    <source>
        <dbReference type="PROSITE-ProRule" id="PRU00024"/>
    </source>
</evidence>
<reference evidence="6" key="1">
    <citation type="journal article" date="2013" name="Proc. Natl. Acad. Sci. U.S.A.">
        <title>Fine-scale variation in meiotic recombination in Mimulus inferred from population shotgun sequencing.</title>
        <authorList>
            <person name="Hellsten U."/>
            <person name="Wright K.M."/>
            <person name="Jenkins J."/>
            <person name="Shu S."/>
            <person name="Yuan Y."/>
            <person name="Wessler S.R."/>
            <person name="Schmutz J."/>
            <person name="Willis J.H."/>
            <person name="Rokhsar D.S."/>
        </authorList>
    </citation>
    <scope>NUCLEOTIDE SEQUENCE [LARGE SCALE GENOMIC DNA]</scope>
</reference>
<evidence type="ECO:0000259" key="5">
    <source>
        <dbReference type="PROSITE" id="PS50119"/>
    </source>
</evidence>
<keyword evidence="3" id="KW-0862">Zinc</keyword>
<evidence type="ECO:0000313" key="7">
    <source>
        <dbReference type="Proteomes" id="UP000030748"/>
    </source>
</evidence>
<gene>
    <name evidence="6" type="ORF">MIMGU_mgv1a024927mg</name>
</gene>
<dbReference type="PANTHER" id="PTHR31717:SF45">
    <property type="entry name" value="ZINC FINGER PROTEIN CONSTANS-LIKE 14-RELATED"/>
    <property type="match status" value="1"/>
</dbReference>
<dbReference type="eggNOG" id="ENOG502QVZU">
    <property type="taxonomic scope" value="Eukaryota"/>
</dbReference>
<dbReference type="Proteomes" id="UP000030748">
    <property type="component" value="Unassembled WGS sequence"/>
</dbReference>
<accession>A0A022QQ14</accession>
<sequence length="323" mass="37274">MEERCEFCKALRPIVYCKADAAYLCLSCDSKVHSANALSFRHPRTLVCESCNSLPAAVRCFAHRMFMCQTCDDIIHRRHRDDVVGFPHQKKVIGCYMGCPSARDLASLWGFDFNELHNNSIIECEGGFSSRGTKLFVFKQSYISGLVCLVVEDDERDQHRYSILQQILYLERLQLSEEIDGPHSLHIKEHKTLNNNNNNNNNPMDNFDGNLEFQQKEYSLEEKTDASSFSQLDHLASNNGNHHLHGDNSFWQYKSPSHNNEIWLQNMQDLGVCDEVQCFDNDDVNIPDIDLTFRNFEELFRNEHDPSFKLDQDPSFGFGTTIE</sequence>
<evidence type="ECO:0000256" key="2">
    <source>
        <dbReference type="ARBA" id="ARBA00022771"/>
    </source>
</evidence>
<name>A0A022QQ14_ERYGU</name>
<dbReference type="GO" id="GO:0008270">
    <property type="term" value="F:zinc ion binding"/>
    <property type="evidence" value="ECO:0007669"/>
    <property type="project" value="UniProtKB-KW"/>
</dbReference>
<dbReference type="InterPro" id="IPR049808">
    <property type="entry name" value="CONSTANS-like_Bbox1"/>
</dbReference>
<dbReference type="InterPro" id="IPR000315">
    <property type="entry name" value="Znf_B-box"/>
</dbReference>
<evidence type="ECO:0000256" key="3">
    <source>
        <dbReference type="ARBA" id="ARBA00022833"/>
    </source>
</evidence>
<keyword evidence="7" id="KW-1185">Reference proteome</keyword>
<dbReference type="EMBL" id="KI631110">
    <property type="protein sequence ID" value="EYU30021.1"/>
    <property type="molecule type" value="Genomic_DNA"/>
</dbReference>
<evidence type="ECO:0000313" key="6">
    <source>
        <dbReference type="EMBL" id="EYU30021.1"/>
    </source>
</evidence>
<dbReference type="PANTHER" id="PTHR31717">
    <property type="entry name" value="ZINC FINGER PROTEIN CONSTANS-LIKE 10"/>
    <property type="match status" value="1"/>
</dbReference>
<organism evidence="6 7">
    <name type="scientific">Erythranthe guttata</name>
    <name type="common">Yellow monkey flower</name>
    <name type="synonym">Mimulus guttatus</name>
    <dbReference type="NCBI Taxonomy" id="4155"/>
    <lineage>
        <taxon>Eukaryota</taxon>
        <taxon>Viridiplantae</taxon>
        <taxon>Streptophyta</taxon>
        <taxon>Embryophyta</taxon>
        <taxon>Tracheophyta</taxon>
        <taxon>Spermatophyta</taxon>
        <taxon>Magnoliopsida</taxon>
        <taxon>eudicotyledons</taxon>
        <taxon>Gunneridae</taxon>
        <taxon>Pentapetalae</taxon>
        <taxon>asterids</taxon>
        <taxon>lamiids</taxon>
        <taxon>Lamiales</taxon>
        <taxon>Phrymaceae</taxon>
        <taxon>Erythranthe</taxon>
    </lineage>
</organism>
<evidence type="ECO:0000256" key="1">
    <source>
        <dbReference type="ARBA" id="ARBA00022723"/>
    </source>
</evidence>
<feature type="domain" description="B box-type" evidence="5">
    <location>
        <begin position="1"/>
        <end position="47"/>
    </location>
</feature>